<keyword evidence="6 7" id="KW-0472">Membrane</keyword>
<dbReference type="Pfam" id="PF00528">
    <property type="entry name" value="BPD_transp_1"/>
    <property type="match status" value="1"/>
</dbReference>
<reference evidence="9 10" key="1">
    <citation type="submission" date="2018-03" db="EMBL/GenBank/DDBJ databases">
        <title>Brevisbacillus phylogenomics.</title>
        <authorList>
            <person name="Dunlap C."/>
        </authorList>
    </citation>
    <scope>NUCLEOTIDE SEQUENCE [LARGE SCALE GENOMIC DNA]</scope>
    <source>
        <strain evidence="9 10">NRRL B-41110</strain>
    </source>
</reference>
<organism evidence="9 10">
    <name type="scientific">Brevibacillus porteri</name>
    <dbReference type="NCBI Taxonomy" id="2126350"/>
    <lineage>
        <taxon>Bacteria</taxon>
        <taxon>Bacillati</taxon>
        <taxon>Bacillota</taxon>
        <taxon>Bacilli</taxon>
        <taxon>Bacillales</taxon>
        <taxon>Paenibacillaceae</taxon>
        <taxon>Brevibacillus</taxon>
    </lineage>
</organism>
<keyword evidence="5 7" id="KW-1133">Transmembrane helix</keyword>
<feature type="domain" description="ABC transmembrane type-1" evidence="8">
    <location>
        <begin position="339"/>
        <end position="546"/>
    </location>
</feature>
<evidence type="ECO:0000256" key="4">
    <source>
        <dbReference type="ARBA" id="ARBA00022692"/>
    </source>
</evidence>
<keyword evidence="10" id="KW-1185">Reference proteome</keyword>
<feature type="transmembrane region" description="Helical" evidence="7">
    <location>
        <begin position="471"/>
        <end position="492"/>
    </location>
</feature>
<feature type="transmembrane region" description="Helical" evidence="7">
    <location>
        <begin position="249"/>
        <end position="267"/>
    </location>
</feature>
<evidence type="ECO:0000313" key="10">
    <source>
        <dbReference type="Proteomes" id="UP000241645"/>
    </source>
</evidence>
<accession>A0ABX5FNI9</accession>
<dbReference type="SUPFAM" id="SSF161098">
    <property type="entry name" value="MetI-like"/>
    <property type="match status" value="2"/>
</dbReference>
<feature type="transmembrane region" description="Helical" evidence="7">
    <location>
        <begin position="420"/>
        <end position="445"/>
    </location>
</feature>
<dbReference type="PANTHER" id="PTHR30183:SF2">
    <property type="entry name" value="IRON UTILIZATION PROTEIN"/>
    <property type="match status" value="1"/>
</dbReference>
<gene>
    <name evidence="9" type="ORF">C7R92_17925</name>
</gene>
<feature type="transmembrane region" description="Helical" evidence="7">
    <location>
        <begin position="297"/>
        <end position="323"/>
    </location>
</feature>
<comment type="similarity">
    <text evidence="7">Belongs to the binding-protein-dependent transport system permease family.</text>
</comment>
<feature type="transmembrane region" description="Helical" evidence="7">
    <location>
        <begin position="153"/>
        <end position="173"/>
    </location>
</feature>
<feature type="transmembrane region" description="Helical" evidence="7">
    <location>
        <begin position="21"/>
        <end position="41"/>
    </location>
</feature>
<evidence type="ECO:0000259" key="8">
    <source>
        <dbReference type="PROSITE" id="PS50928"/>
    </source>
</evidence>
<feature type="transmembrane region" description="Helical" evidence="7">
    <location>
        <begin position="376"/>
        <end position="400"/>
    </location>
</feature>
<evidence type="ECO:0000256" key="3">
    <source>
        <dbReference type="ARBA" id="ARBA00022475"/>
    </source>
</evidence>
<dbReference type="PROSITE" id="PS50928">
    <property type="entry name" value="ABC_TM1"/>
    <property type="match status" value="2"/>
</dbReference>
<comment type="caution">
    <text evidence="9">The sequence shown here is derived from an EMBL/GenBank/DDBJ whole genome shotgun (WGS) entry which is preliminary data.</text>
</comment>
<protein>
    <submittedName>
        <fullName evidence="9">Iron ABC transporter</fullName>
    </submittedName>
</protein>
<evidence type="ECO:0000256" key="7">
    <source>
        <dbReference type="RuleBase" id="RU363032"/>
    </source>
</evidence>
<dbReference type="Gene3D" id="1.10.3720.10">
    <property type="entry name" value="MetI-like"/>
    <property type="match status" value="2"/>
</dbReference>
<keyword evidence="4 7" id="KW-0812">Transmembrane</keyword>
<keyword evidence="3" id="KW-1003">Cell membrane</keyword>
<evidence type="ECO:0000256" key="6">
    <source>
        <dbReference type="ARBA" id="ARBA00023136"/>
    </source>
</evidence>
<evidence type="ECO:0000256" key="5">
    <source>
        <dbReference type="ARBA" id="ARBA00022989"/>
    </source>
</evidence>
<feature type="transmembrane region" description="Helical" evidence="7">
    <location>
        <begin position="194"/>
        <end position="216"/>
    </location>
</feature>
<sequence>MEISMTGALLRRSLRRKLNGWVTLSVVGAFLALLPSLYIFFGLFQKQNENWQHIQEYMLLDYALQSLWLVLGTGACTIIVGVTLAWLVAAYDFPLRRFFSFAFVLPLAIPPYIAAYTYGSMLSYTGSIQTILRDTFGLTLDQRYFDIMSMKGAIFIFTLFLFPYVYLITKTFLEKQSAVFIENARLLGKNQTHIFFRIVLPMSQAAIVGGASLVAFEVLNDFGVTKHFGIQSFTAAIFKTWFGMYDVESAIRLSAWLMTLIIGIFIVERLVRKRKKYSSPTNRSTPLTRRKLRGIPMYATVIFGLVIVSFSFVIPVVQLSVWATWTYGEVLNETFWKLLSNTLFISSISITILMLLAVIVANVIRFSRGSIFAVALTRLISMGYSIPGAVLSIGVMAVVMSVDKELSSFYSWLGLGANKLVLSMSLFMLTFAYIIRFLAVGFNAVEAGFEKTGNRYSEAARMLGMSMTRTFFKVDLPLIRGAVLTGFILVFMEIVKELPLTLLLRPYNFETLATKAYQYASDEQIHQAAIPSLCIIAVGIVSVIFYHWLGERKAK</sequence>
<dbReference type="InterPro" id="IPR035906">
    <property type="entry name" value="MetI-like_sf"/>
</dbReference>
<feature type="transmembrane region" description="Helical" evidence="7">
    <location>
        <begin position="98"/>
        <end position="118"/>
    </location>
</feature>
<feature type="domain" description="ABC transmembrane type-1" evidence="8">
    <location>
        <begin position="63"/>
        <end position="266"/>
    </location>
</feature>
<comment type="subcellular location">
    <subcellularLocation>
        <location evidence="1 7">Cell membrane</location>
        <topology evidence="1 7">Multi-pass membrane protein</topology>
    </subcellularLocation>
</comment>
<dbReference type="InterPro" id="IPR000515">
    <property type="entry name" value="MetI-like"/>
</dbReference>
<dbReference type="CDD" id="cd06261">
    <property type="entry name" value="TM_PBP2"/>
    <property type="match status" value="2"/>
</dbReference>
<dbReference type="PANTHER" id="PTHR30183">
    <property type="entry name" value="MOLYBDENUM TRANSPORT SYSTEM PERMEASE PROTEIN MODB"/>
    <property type="match status" value="1"/>
</dbReference>
<name>A0ABX5FNI9_9BACL</name>
<keyword evidence="2 7" id="KW-0813">Transport</keyword>
<evidence type="ECO:0000256" key="2">
    <source>
        <dbReference type="ARBA" id="ARBA00022448"/>
    </source>
</evidence>
<proteinExistence type="inferred from homology"/>
<feature type="transmembrane region" description="Helical" evidence="7">
    <location>
        <begin position="343"/>
        <end position="364"/>
    </location>
</feature>
<feature type="transmembrane region" description="Helical" evidence="7">
    <location>
        <begin position="528"/>
        <end position="549"/>
    </location>
</feature>
<dbReference type="Proteomes" id="UP000241645">
    <property type="component" value="Unassembled WGS sequence"/>
</dbReference>
<feature type="transmembrane region" description="Helical" evidence="7">
    <location>
        <begin position="67"/>
        <end position="91"/>
    </location>
</feature>
<evidence type="ECO:0000313" key="9">
    <source>
        <dbReference type="EMBL" id="PSK08324.1"/>
    </source>
</evidence>
<evidence type="ECO:0000256" key="1">
    <source>
        <dbReference type="ARBA" id="ARBA00004651"/>
    </source>
</evidence>
<dbReference type="EMBL" id="PXZO01000035">
    <property type="protein sequence ID" value="PSK08324.1"/>
    <property type="molecule type" value="Genomic_DNA"/>
</dbReference>